<evidence type="ECO:0000313" key="4">
    <source>
        <dbReference type="Proteomes" id="UP000234681"/>
    </source>
</evidence>
<dbReference type="GO" id="GO:0008509">
    <property type="term" value="F:monoatomic anion transmembrane transporter activity"/>
    <property type="evidence" value="ECO:0007669"/>
    <property type="project" value="InterPro"/>
</dbReference>
<evidence type="ECO:0000256" key="1">
    <source>
        <dbReference type="SAM" id="MobiDB-lite"/>
    </source>
</evidence>
<evidence type="ECO:0000313" key="3">
    <source>
        <dbReference type="EMBL" id="EDM06192.1"/>
    </source>
</evidence>
<dbReference type="EMBL" id="CH473948">
    <property type="protein sequence ID" value="EDM06192.1"/>
    <property type="molecule type" value="Genomic_DNA"/>
</dbReference>
<gene>
    <name evidence="3 5" type="primary">Slc4a1</name>
    <name evidence="3" type="ORF">rCG_34830</name>
</gene>
<dbReference type="GO" id="GO:0016020">
    <property type="term" value="C:membrane"/>
    <property type="evidence" value="ECO:0007669"/>
    <property type="project" value="InterPro"/>
</dbReference>
<dbReference type="Pfam" id="PF07565">
    <property type="entry name" value="Band_3_cyto"/>
    <property type="match status" value="1"/>
</dbReference>
<evidence type="ECO:0000259" key="2">
    <source>
        <dbReference type="Pfam" id="PF07565"/>
    </source>
</evidence>
<dbReference type="RGD" id="3710">
    <property type="gene designation" value="Slc4a1"/>
</dbReference>
<dbReference type="Gene3D" id="3.40.930.10">
    <property type="entry name" value="Mannitol-specific EII, Chain A"/>
    <property type="match status" value="1"/>
</dbReference>
<dbReference type="AlphaFoldDB" id="A6HJI7"/>
<evidence type="ECO:0000313" key="5">
    <source>
        <dbReference type="RGD" id="3710"/>
    </source>
</evidence>
<proteinExistence type="predicted"/>
<feature type="compositionally biased region" description="Low complexity" evidence="1">
    <location>
        <begin position="58"/>
        <end position="67"/>
    </location>
</feature>
<dbReference type="SUPFAM" id="SSF55804">
    <property type="entry name" value="Phoshotransferase/anion transport protein"/>
    <property type="match status" value="1"/>
</dbReference>
<feature type="domain" description="Band 3 cytoplasmic" evidence="2">
    <location>
        <begin position="70"/>
        <end position="127"/>
    </location>
</feature>
<protein>
    <submittedName>
        <fullName evidence="3">Solute carrier family 4, member 1, isoform CRA_b</fullName>
    </submittedName>
</protein>
<feature type="region of interest" description="Disordered" evidence="1">
    <location>
        <begin position="41"/>
        <end position="67"/>
    </location>
</feature>
<dbReference type="InterPro" id="IPR016152">
    <property type="entry name" value="PTrfase/Anion_transptr"/>
</dbReference>
<dbReference type="InterPro" id="IPR013769">
    <property type="entry name" value="Band3_cytoplasmic_dom"/>
</dbReference>
<accession>A6HJI7</accession>
<organism evidence="3 4">
    <name type="scientific">Rattus norvegicus</name>
    <name type="common">Rat</name>
    <dbReference type="NCBI Taxonomy" id="10116"/>
    <lineage>
        <taxon>Eukaryota</taxon>
        <taxon>Metazoa</taxon>
        <taxon>Chordata</taxon>
        <taxon>Craniata</taxon>
        <taxon>Vertebrata</taxon>
        <taxon>Euteleostomi</taxon>
        <taxon>Mammalia</taxon>
        <taxon>Eutheria</taxon>
        <taxon>Euarchontoglires</taxon>
        <taxon>Glires</taxon>
        <taxon>Rodentia</taxon>
        <taxon>Myomorpha</taxon>
        <taxon>Muroidea</taxon>
        <taxon>Muridae</taxon>
        <taxon>Murinae</taxon>
        <taxon>Rattus</taxon>
    </lineage>
</organism>
<name>A6HJI7_RAT</name>
<reference evidence="3 4" key="1">
    <citation type="submission" date="2005-07" db="EMBL/GenBank/DDBJ databases">
        <authorList>
            <person name="Mural R.J."/>
            <person name="Li P.W."/>
            <person name="Adams M.D."/>
            <person name="Amanatides P.G."/>
            <person name="Baden-Tillson H."/>
            <person name="Barnstead M."/>
            <person name="Chin S.H."/>
            <person name="Dew I."/>
            <person name="Evans C.A."/>
            <person name="Ferriera S."/>
            <person name="Flanigan M."/>
            <person name="Fosler C."/>
            <person name="Glodek A."/>
            <person name="Gu Z."/>
            <person name="Holt R.A."/>
            <person name="Jennings D."/>
            <person name="Kraft C.L."/>
            <person name="Lu F."/>
            <person name="Nguyen T."/>
            <person name="Nusskern D.R."/>
            <person name="Pfannkoch C.M."/>
            <person name="Sitter C."/>
            <person name="Sutton G.G."/>
            <person name="Venter J.C."/>
            <person name="Wang Z."/>
            <person name="Woodage T."/>
            <person name="Zheng X.H."/>
            <person name="Zhong F."/>
        </authorList>
    </citation>
    <scope>NUCLEOTIDE SEQUENCE [LARGE SCALE GENOMIC DNA]</scope>
    <source>
        <strain>BN</strain>
        <strain evidence="4">Sprague-Dawley</strain>
    </source>
</reference>
<sequence length="148" mass="17559">MGDMQDHEKVLEIPDRDSEEELEHVIEQIAYRDLDIPVTEMQESEALPTEQTATDYIPTSTSTSHPSSSQVYVELQELMMDQRNQELQWVEAAHWIGLEENLREDGVWGRPHLSYLTFWSLLELQKFSCKPSFWIWQRHPWLGWPINF</sequence>
<dbReference type="Proteomes" id="UP000234681">
    <property type="component" value="Chromosome 10"/>
</dbReference>